<evidence type="ECO:0000256" key="2">
    <source>
        <dbReference type="ARBA" id="ARBA00023002"/>
    </source>
</evidence>
<evidence type="ECO:0000313" key="4">
    <source>
        <dbReference type="EMBL" id="PXW60107.1"/>
    </source>
</evidence>
<gene>
    <name evidence="4" type="ORF">C7450_104159</name>
</gene>
<protein>
    <submittedName>
        <fullName evidence="4">NAD(P)-dependent dehydrogenase (Short-subunit alcohol dehydrogenase family)</fullName>
    </submittedName>
</protein>
<dbReference type="Proteomes" id="UP000248021">
    <property type="component" value="Unassembled WGS sequence"/>
</dbReference>
<dbReference type="PANTHER" id="PTHR45024:SF2">
    <property type="entry name" value="SCP2 DOMAIN-CONTAINING PROTEIN"/>
    <property type="match status" value="1"/>
</dbReference>
<dbReference type="InterPro" id="IPR020904">
    <property type="entry name" value="Sc_DH/Rdtase_CS"/>
</dbReference>
<dbReference type="OrthoDB" id="9804774at2"/>
<organism evidence="4 5">
    <name type="scientific">Chelatococcus asaccharovorans</name>
    <dbReference type="NCBI Taxonomy" id="28210"/>
    <lineage>
        <taxon>Bacteria</taxon>
        <taxon>Pseudomonadati</taxon>
        <taxon>Pseudomonadota</taxon>
        <taxon>Alphaproteobacteria</taxon>
        <taxon>Hyphomicrobiales</taxon>
        <taxon>Chelatococcaceae</taxon>
        <taxon>Chelatococcus</taxon>
    </lineage>
</organism>
<dbReference type="Gene3D" id="3.40.50.720">
    <property type="entry name" value="NAD(P)-binding Rossmann-like Domain"/>
    <property type="match status" value="1"/>
</dbReference>
<keyword evidence="2" id="KW-0560">Oxidoreductase</keyword>
<dbReference type="SUPFAM" id="SSF51735">
    <property type="entry name" value="NAD(P)-binding Rossmann-fold domains"/>
    <property type="match status" value="1"/>
</dbReference>
<dbReference type="InterPro" id="IPR002347">
    <property type="entry name" value="SDR_fam"/>
</dbReference>
<evidence type="ECO:0000313" key="5">
    <source>
        <dbReference type="Proteomes" id="UP000248021"/>
    </source>
</evidence>
<dbReference type="InterPro" id="IPR036291">
    <property type="entry name" value="NAD(P)-bd_dom_sf"/>
</dbReference>
<accession>A0A2V3U8G9</accession>
<proteinExistence type="inferred from homology"/>
<dbReference type="Pfam" id="PF00106">
    <property type="entry name" value="adh_short"/>
    <property type="match status" value="1"/>
</dbReference>
<sequence>MTVSFKDRVAIVTGAGRGIGRDYALGLAARGARVVVNDVGAGETSGSFRADEVVAEIVARGGEAIASHHDLTHKSAGSDICALALGHFGRIDVLINNAGVLRRGMFGELDLDLARWTIDVHLTAVFGVTQPIWREMAKAGYGRIVLTSSAANFGMEGNSAYSAAKAAMLGLVPCLAMEGEPLGIKVNGILPFAVSPMALENPALAIPARDAAANVRYQRDIHHRSPPETVSAATLYLASEACAITGELISAVGGRFARVRRSLNQGWLASDVGGISPDDVSAHIDEIMAENGEDPMHAMTDEFRAVRNRVFALEGKDIDG</sequence>
<dbReference type="RefSeq" id="WP_110374455.1">
    <property type="nucleotide sequence ID" value="NZ_JAHBRY010000001.1"/>
</dbReference>
<dbReference type="PANTHER" id="PTHR45024">
    <property type="entry name" value="DEHYDROGENASES, SHORT CHAIN"/>
    <property type="match status" value="1"/>
</dbReference>
<dbReference type="AlphaFoldDB" id="A0A2V3U8G9"/>
<dbReference type="EMBL" id="QJJK01000004">
    <property type="protein sequence ID" value="PXW60107.1"/>
    <property type="molecule type" value="Genomic_DNA"/>
</dbReference>
<evidence type="ECO:0000256" key="3">
    <source>
        <dbReference type="RuleBase" id="RU000363"/>
    </source>
</evidence>
<comment type="caution">
    <text evidence="4">The sequence shown here is derived from an EMBL/GenBank/DDBJ whole genome shotgun (WGS) entry which is preliminary data.</text>
</comment>
<dbReference type="GO" id="GO:0016491">
    <property type="term" value="F:oxidoreductase activity"/>
    <property type="evidence" value="ECO:0007669"/>
    <property type="project" value="UniProtKB-KW"/>
</dbReference>
<comment type="similarity">
    <text evidence="1 3">Belongs to the short-chain dehydrogenases/reductases (SDR) family.</text>
</comment>
<dbReference type="PRINTS" id="PR00080">
    <property type="entry name" value="SDRFAMILY"/>
</dbReference>
<reference evidence="4 5" key="1">
    <citation type="submission" date="2018-05" db="EMBL/GenBank/DDBJ databases">
        <title>Genomic Encyclopedia of Type Strains, Phase IV (KMG-IV): sequencing the most valuable type-strain genomes for metagenomic binning, comparative biology and taxonomic classification.</title>
        <authorList>
            <person name="Goeker M."/>
        </authorList>
    </citation>
    <scope>NUCLEOTIDE SEQUENCE [LARGE SCALE GENOMIC DNA]</scope>
    <source>
        <strain evidence="4 5">DSM 6462</strain>
    </source>
</reference>
<evidence type="ECO:0000256" key="1">
    <source>
        <dbReference type="ARBA" id="ARBA00006484"/>
    </source>
</evidence>
<dbReference type="InterPro" id="IPR051687">
    <property type="entry name" value="Peroxisomal_Beta-Oxidation"/>
</dbReference>
<name>A0A2V3U8G9_9HYPH</name>
<keyword evidence="5" id="KW-1185">Reference proteome</keyword>
<dbReference type="PROSITE" id="PS00061">
    <property type="entry name" value="ADH_SHORT"/>
    <property type="match status" value="1"/>
</dbReference>
<dbReference type="PRINTS" id="PR00081">
    <property type="entry name" value="GDHRDH"/>
</dbReference>